<proteinExistence type="predicted"/>
<keyword evidence="3" id="KW-1185">Reference proteome</keyword>
<sequence length="362" mass="39655">MTVVEPTPVTVFTGFLGAGKTTLLISLLKQLPKNYKVAILKNEYGDVKVDSALATQNGGNLAGVTEMLNGCLCCVLTGQMRAAIVELQEKYHPDRILIETSGSAFPATISIQLRDLAKEFAGQASGQGIRLDGVVNVIDVENFTGYADTSKTAALQAQYTDLIVFNKWENVSERQFDIVWDRVNDLNTDTPKIKSNNGTISWEAILGIDTKLGLALLDGAIHMASHKHEGHDHGSDEHVSEIETLTVKFPKKDLDGSELTSFFNYINTAPKDEIYRMKFIVRLPGSALPAAWKSNVSELRTYILNWAFGRYEFTLISEEAAPALLDDHLAGIGTVMVGRGDGRRFRKRLSGGILGDGVTVEY</sequence>
<dbReference type="InterPro" id="IPR051316">
    <property type="entry name" value="Zinc-reg_GTPase_activator"/>
</dbReference>
<protein>
    <submittedName>
        <fullName evidence="2">CobW/HypB/UreG, nucleotide-binding domain-containing protein</fullName>
    </submittedName>
</protein>
<dbReference type="Proteomes" id="UP001217417">
    <property type="component" value="Unassembled WGS sequence"/>
</dbReference>
<accession>A0AAD7QR70</accession>
<dbReference type="Gene3D" id="3.40.50.300">
    <property type="entry name" value="P-loop containing nucleotide triphosphate hydrolases"/>
    <property type="match status" value="1"/>
</dbReference>
<comment type="caution">
    <text evidence="2">The sequence shown here is derived from an EMBL/GenBank/DDBJ whole genome shotgun (WGS) entry which is preliminary data.</text>
</comment>
<dbReference type="EMBL" id="JARPMG010000006">
    <property type="protein sequence ID" value="KAJ8099795.1"/>
    <property type="molecule type" value="Genomic_DNA"/>
</dbReference>
<dbReference type="Pfam" id="PF02492">
    <property type="entry name" value="cobW"/>
    <property type="match status" value="1"/>
</dbReference>
<evidence type="ECO:0000313" key="2">
    <source>
        <dbReference type="EMBL" id="KAJ8099795.1"/>
    </source>
</evidence>
<dbReference type="GO" id="GO:0005737">
    <property type="term" value="C:cytoplasm"/>
    <property type="evidence" value="ECO:0007669"/>
    <property type="project" value="TreeGrafter"/>
</dbReference>
<feature type="domain" description="CobW/HypB/UreG nucleotide-binding" evidence="1">
    <location>
        <begin position="8"/>
        <end position="190"/>
    </location>
</feature>
<gene>
    <name evidence="2" type="ORF">POJ06DRAFT_254506</name>
</gene>
<dbReference type="InterPro" id="IPR027417">
    <property type="entry name" value="P-loop_NTPase"/>
</dbReference>
<dbReference type="PANTHER" id="PTHR13748">
    <property type="entry name" value="COBW-RELATED"/>
    <property type="match status" value="1"/>
</dbReference>
<dbReference type="PANTHER" id="PTHR13748:SF62">
    <property type="entry name" value="COBW DOMAIN-CONTAINING PROTEIN"/>
    <property type="match status" value="1"/>
</dbReference>
<evidence type="ECO:0000259" key="1">
    <source>
        <dbReference type="Pfam" id="PF02492"/>
    </source>
</evidence>
<dbReference type="RefSeq" id="XP_056043245.1">
    <property type="nucleotide sequence ID" value="XM_056187785.1"/>
</dbReference>
<dbReference type="AlphaFoldDB" id="A0AAD7QR70"/>
<dbReference type="SUPFAM" id="SSF52540">
    <property type="entry name" value="P-loop containing nucleoside triphosphate hydrolases"/>
    <property type="match status" value="1"/>
</dbReference>
<dbReference type="CDD" id="cd03112">
    <property type="entry name" value="CobW-like"/>
    <property type="match status" value="1"/>
</dbReference>
<organism evidence="2 3">
    <name type="scientific">Lipomyces tetrasporus</name>
    <dbReference type="NCBI Taxonomy" id="54092"/>
    <lineage>
        <taxon>Eukaryota</taxon>
        <taxon>Fungi</taxon>
        <taxon>Dikarya</taxon>
        <taxon>Ascomycota</taxon>
        <taxon>Saccharomycotina</taxon>
        <taxon>Lipomycetes</taxon>
        <taxon>Lipomycetales</taxon>
        <taxon>Lipomycetaceae</taxon>
        <taxon>Lipomyces</taxon>
    </lineage>
</organism>
<dbReference type="InterPro" id="IPR003495">
    <property type="entry name" value="CobW/HypB/UreG_nucleotide-bd"/>
</dbReference>
<evidence type="ECO:0000313" key="3">
    <source>
        <dbReference type="Proteomes" id="UP001217417"/>
    </source>
</evidence>
<reference evidence="2" key="1">
    <citation type="submission" date="2023-03" db="EMBL/GenBank/DDBJ databases">
        <title>Near-Complete genome sequence of Lipomyces tetrasporous NRRL Y-64009, an oleaginous yeast capable of growing on lignocellulosic hydrolysates.</title>
        <authorList>
            <consortium name="Lawrence Berkeley National Laboratory"/>
            <person name="Jagtap S.S."/>
            <person name="Liu J.-J."/>
            <person name="Walukiewicz H.E."/>
            <person name="Pangilinan J."/>
            <person name="Lipzen A."/>
            <person name="Ahrendt S."/>
            <person name="Koriabine M."/>
            <person name="Cobaugh K."/>
            <person name="Salamov A."/>
            <person name="Yoshinaga Y."/>
            <person name="Ng V."/>
            <person name="Daum C."/>
            <person name="Grigoriev I.V."/>
            <person name="Slininger P.J."/>
            <person name="Dien B.S."/>
            <person name="Jin Y.-S."/>
            <person name="Rao C.V."/>
        </authorList>
    </citation>
    <scope>NUCLEOTIDE SEQUENCE</scope>
    <source>
        <strain evidence="2">NRRL Y-64009</strain>
    </source>
</reference>
<name>A0AAD7QR70_9ASCO</name>
<dbReference type="GeneID" id="80882951"/>